<feature type="region of interest" description="Disordered" evidence="5">
    <location>
        <begin position="616"/>
        <end position="676"/>
    </location>
</feature>
<dbReference type="Proteomes" id="UP001501791">
    <property type="component" value="Unassembled WGS sequence"/>
</dbReference>
<feature type="compositionally biased region" description="Low complexity" evidence="5">
    <location>
        <begin position="498"/>
        <end position="516"/>
    </location>
</feature>
<dbReference type="InterPro" id="IPR018114">
    <property type="entry name" value="TRYPSIN_HIS"/>
</dbReference>
<keyword evidence="2" id="KW-0964">Secreted</keyword>
<evidence type="ECO:0000313" key="10">
    <source>
        <dbReference type="Proteomes" id="UP001501791"/>
    </source>
</evidence>
<evidence type="ECO:0000259" key="8">
    <source>
        <dbReference type="PROSITE" id="PS50847"/>
    </source>
</evidence>
<evidence type="ECO:0000256" key="3">
    <source>
        <dbReference type="ARBA" id="ARBA00022729"/>
    </source>
</evidence>
<feature type="compositionally biased region" description="Acidic residues" evidence="5">
    <location>
        <begin position="774"/>
        <end position="788"/>
    </location>
</feature>
<name>A0ABP4MMK9_9MICO</name>
<feature type="region of interest" description="Disordered" evidence="5">
    <location>
        <begin position="350"/>
        <end position="380"/>
    </location>
</feature>
<feature type="region of interest" description="Disordered" evidence="5">
    <location>
        <begin position="256"/>
        <end position="276"/>
    </location>
</feature>
<dbReference type="RefSeq" id="WP_346036137.1">
    <property type="nucleotide sequence ID" value="NZ_BAAALY010000010.1"/>
</dbReference>
<keyword evidence="1" id="KW-0134">Cell wall</keyword>
<feature type="region of interest" description="Disordered" evidence="5">
    <location>
        <begin position="772"/>
        <end position="800"/>
    </location>
</feature>
<evidence type="ECO:0000313" key="9">
    <source>
        <dbReference type="EMBL" id="GAA1547300.1"/>
    </source>
</evidence>
<feature type="compositionally biased region" description="Basic and acidic residues" evidence="5">
    <location>
        <begin position="660"/>
        <end position="669"/>
    </location>
</feature>
<evidence type="ECO:0000256" key="2">
    <source>
        <dbReference type="ARBA" id="ARBA00022525"/>
    </source>
</evidence>
<gene>
    <name evidence="9" type="ORF">GCM10009691_22200</name>
</gene>
<dbReference type="Pfam" id="PF00089">
    <property type="entry name" value="Trypsin"/>
    <property type="match status" value="1"/>
</dbReference>
<dbReference type="SUPFAM" id="SSF50494">
    <property type="entry name" value="Trypsin-like serine proteases"/>
    <property type="match status" value="1"/>
</dbReference>
<keyword evidence="4" id="KW-0572">Peptidoglycan-anchor</keyword>
<comment type="caution">
    <text evidence="9">The sequence shown here is derived from an EMBL/GenBank/DDBJ whole genome shotgun (WGS) entry which is preliminary data.</text>
</comment>
<feature type="signal peptide" evidence="7">
    <location>
        <begin position="1"/>
        <end position="31"/>
    </location>
</feature>
<sequence length="829" mass="83082">MQKKLVQSSLALTAAAALGLGGAFVAGPAAAADKPDLNVQTDTALQTAVHKNLADKNGELASEVGRFGVKGDTLVLGVSAKTDKVTELASKYDNVEVIVDSKYTEAQPQGAKDLVGGAGYLMSVPSDPNSIGVCSTGFAGWDSSGNQVVLTAGHCAVDATTGAQDKIVDLERPSIAEAVGGEGFQKAGVGSPGTWGYHQFGSDITEDGQVVDEDKAIDFAVIDVADGFSSKAEVTDWTTAASDDLSKSTTEMAQVGSETAGATVHKSGRTTGVTEGTVLDDPEAFDYANIGGRAVHGFEVTDGSERFSDHGDSGGAVYQGDTAVGVISGGPEAGGWSWVADLDNSLEKSGQSFTFEDPNETPEAPAAPTVEDQTIEPKGDVTGKTVANADVKVSWTGTADGEATVKADADGNFSVEGPSAEGAYDAKAVATVDGQSSEAASFKVTVKAADDANANADADGNDSDATADADGADASASADADAKDANADAGADGEDANADAGADSNDANADADAPEAPEAPKAEDQTVDENGLITGQAEPNAKVKLSWKPVEETGTQSKIKAQAAAAGSTTVTADASGKFTVEAPSEAGEYVYTAITVVDGVDSEPTEFTVTVEEAANEAEADTDGATADADAGAKADAGADADAGAAADAKNAESNADSDGSKDGEAPAERTISIEPKEVAASDFVKKDKGVQITVEGFDEGENVSLEVVAGPENVEGITLDETANENGVAAFSIYGTNASDPSAYLGKYDVQVTGANDTDDEKALTGSFSVVADEDGNGGGSDDGDGGDGGSDLPRTGAELTGLAAGAGLLVVGGAAVVLTMRRNKKN</sequence>
<evidence type="ECO:0000256" key="7">
    <source>
        <dbReference type="SAM" id="SignalP"/>
    </source>
</evidence>
<keyword evidence="3 7" id="KW-0732">Signal</keyword>
<proteinExistence type="predicted"/>
<feature type="transmembrane region" description="Helical" evidence="6">
    <location>
        <begin position="802"/>
        <end position="823"/>
    </location>
</feature>
<evidence type="ECO:0000256" key="4">
    <source>
        <dbReference type="ARBA" id="ARBA00023088"/>
    </source>
</evidence>
<reference evidence="10" key="1">
    <citation type="journal article" date="2019" name="Int. J. Syst. Evol. Microbiol.">
        <title>The Global Catalogue of Microorganisms (GCM) 10K type strain sequencing project: providing services to taxonomists for standard genome sequencing and annotation.</title>
        <authorList>
            <consortium name="The Broad Institute Genomics Platform"/>
            <consortium name="The Broad Institute Genome Sequencing Center for Infectious Disease"/>
            <person name="Wu L."/>
            <person name="Ma J."/>
        </authorList>
    </citation>
    <scope>NUCLEOTIDE SEQUENCE [LARGE SCALE GENOMIC DNA]</scope>
    <source>
        <strain evidence="10">JCM 13319</strain>
    </source>
</reference>
<keyword evidence="6" id="KW-0472">Membrane</keyword>
<dbReference type="EMBL" id="BAAALY010000010">
    <property type="protein sequence ID" value="GAA1547300.1"/>
    <property type="molecule type" value="Genomic_DNA"/>
</dbReference>
<feature type="chain" id="PRO_5046140408" description="Gram-positive cocci surface proteins LPxTG domain-containing protein" evidence="7">
    <location>
        <begin position="32"/>
        <end position="829"/>
    </location>
</feature>
<organism evidence="9 10">
    <name type="scientific">Brevibacterium picturae</name>
    <dbReference type="NCBI Taxonomy" id="260553"/>
    <lineage>
        <taxon>Bacteria</taxon>
        <taxon>Bacillati</taxon>
        <taxon>Actinomycetota</taxon>
        <taxon>Actinomycetes</taxon>
        <taxon>Micrococcales</taxon>
        <taxon>Brevibacteriaceae</taxon>
        <taxon>Brevibacterium</taxon>
    </lineage>
</organism>
<protein>
    <recommendedName>
        <fullName evidence="8">Gram-positive cocci surface proteins LPxTG domain-containing protein</fullName>
    </recommendedName>
</protein>
<keyword evidence="6" id="KW-1133">Transmembrane helix</keyword>
<accession>A0ABP4MMK9</accession>
<dbReference type="InterPro" id="IPR043504">
    <property type="entry name" value="Peptidase_S1_PA_chymotrypsin"/>
</dbReference>
<evidence type="ECO:0000256" key="6">
    <source>
        <dbReference type="SAM" id="Phobius"/>
    </source>
</evidence>
<feature type="domain" description="Gram-positive cocci surface proteins LPxTG" evidence="8">
    <location>
        <begin position="795"/>
        <end position="829"/>
    </location>
</feature>
<dbReference type="InterPro" id="IPR019931">
    <property type="entry name" value="LPXTG_anchor"/>
</dbReference>
<keyword evidence="6" id="KW-0812">Transmembrane</keyword>
<dbReference type="NCBIfam" id="TIGR01167">
    <property type="entry name" value="LPXTG_anchor"/>
    <property type="match status" value="1"/>
</dbReference>
<evidence type="ECO:0000256" key="1">
    <source>
        <dbReference type="ARBA" id="ARBA00022512"/>
    </source>
</evidence>
<dbReference type="InterPro" id="IPR009003">
    <property type="entry name" value="Peptidase_S1_PA"/>
</dbReference>
<dbReference type="PROSITE" id="PS00134">
    <property type="entry name" value="TRYPSIN_HIS"/>
    <property type="match status" value="1"/>
</dbReference>
<keyword evidence="10" id="KW-1185">Reference proteome</keyword>
<feature type="compositionally biased region" description="Low complexity" evidence="5">
    <location>
        <begin position="624"/>
        <end position="659"/>
    </location>
</feature>
<feature type="compositionally biased region" description="Acidic residues" evidence="5">
    <location>
        <begin position="459"/>
        <end position="471"/>
    </location>
</feature>
<feature type="region of interest" description="Disordered" evidence="5">
    <location>
        <begin position="453"/>
        <end position="526"/>
    </location>
</feature>
<dbReference type="Gene3D" id="2.40.10.10">
    <property type="entry name" value="Trypsin-like serine proteases"/>
    <property type="match status" value="2"/>
</dbReference>
<dbReference type="PROSITE" id="PS50847">
    <property type="entry name" value="GRAM_POS_ANCHORING"/>
    <property type="match status" value="1"/>
</dbReference>
<dbReference type="CDD" id="cd21112">
    <property type="entry name" value="alphaLP-like"/>
    <property type="match status" value="1"/>
</dbReference>
<dbReference type="InterPro" id="IPR001254">
    <property type="entry name" value="Trypsin_dom"/>
</dbReference>
<evidence type="ECO:0000256" key="5">
    <source>
        <dbReference type="SAM" id="MobiDB-lite"/>
    </source>
</evidence>